<keyword evidence="10" id="KW-0418">Kinase</keyword>
<dbReference type="Pfam" id="PF12932">
    <property type="entry name" value="Sec16"/>
    <property type="match status" value="1"/>
</dbReference>
<keyword evidence="6" id="KW-0997">Cell inner membrane</keyword>
<feature type="compositionally biased region" description="Polar residues" evidence="19">
    <location>
        <begin position="2213"/>
        <end position="2255"/>
    </location>
</feature>
<feature type="region of interest" description="Disordered" evidence="19">
    <location>
        <begin position="609"/>
        <end position="628"/>
    </location>
</feature>
<comment type="subcellular location">
    <subcellularLocation>
        <location evidence="3">Cell inner membrane</location>
        <topology evidence="3">Multi-pass membrane protein</topology>
    </subcellularLocation>
    <subcellularLocation>
        <location evidence="2">Endoplasmic reticulum</location>
    </subcellularLocation>
</comment>
<evidence type="ECO:0000259" key="23">
    <source>
        <dbReference type="PROSITE" id="PS50113"/>
    </source>
</evidence>
<feature type="region of interest" description="Disordered" evidence="19">
    <location>
        <begin position="389"/>
        <end position="436"/>
    </location>
</feature>
<feature type="domain" description="PAS" evidence="22">
    <location>
        <begin position="2800"/>
        <end position="2840"/>
    </location>
</feature>
<evidence type="ECO:0000256" key="2">
    <source>
        <dbReference type="ARBA" id="ARBA00004240"/>
    </source>
</evidence>
<evidence type="ECO:0000259" key="21">
    <source>
        <dbReference type="PROSITE" id="PS50110"/>
    </source>
</evidence>
<dbReference type="SMART" id="SM00091">
    <property type="entry name" value="PAS"/>
    <property type="match status" value="5"/>
</dbReference>
<feature type="region of interest" description="Disordered" evidence="19">
    <location>
        <begin position="1235"/>
        <end position="1254"/>
    </location>
</feature>
<dbReference type="PANTHER" id="PTHR43047">
    <property type="entry name" value="TWO-COMPONENT HISTIDINE PROTEIN KINASE"/>
    <property type="match status" value="1"/>
</dbReference>
<comment type="similarity">
    <text evidence="18">Belongs to the SEC16 family.</text>
</comment>
<keyword evidence="7 17" id="KW-0597">Phosphoprotein</keyword>
<dbReference type="SMART" id="SM00073">
    <property type="entry name" value="HPT"/>
    <property type="match status" value="1"/>
</dbReference>
<evidence type="ECO:0000256" key="13">
    <source>
        <dbReference type="ARBA" id="ARBA00022892"/>
    </source>
</evidence>
<evidence type="ECO:0000256" key="19">
    <source>
        <dbReference type="SAM" id="MobiDB-lite"/>
    </source>
</evidence>
<dbReference type="GO" id="GO:0016192">
    <property type="term" value="P:vesicle-mediated transport"/>
    <property type="evidence" value="ECO:0007669"/>
    <property type="project" value="UniProtKB-KW"/>
</dbReference>
<feature type="compositionally biased region" description="Acidic residues" evidence="19">
    <location>
        <begin position="151"/>
        <end position="164"/>
    </location>
</feature>
<dbReference type="InterPro" id="IPR024340">
    <property type="entry name" value="Sec16_CCD"/>
</dbReference>
<evidence type="ECO:0000256" key="14">
    <source>
        <dbReference type="ARBA" id="ARBA00022989"/>
    </source>
</evidence>
<dbReference type="Gene3D" id="1.10.287.130">
    <property type="match status" value="1"/>
</dbReference>
<feature type="compositionally biased region" description="Basic and acidic residues" evidence="19">
    <location>
        <begin position="404"/>
        <end position="415"/>
    </location>
</feature>
<evidence type="ECO:0000256" key="10">
    <source>
        <dbReference type="ARBA" id="ARBA00022777"/>
    </source>
</evidence>
<evidence type="ECO:0000313" key="25">
    <source>
        <dbReference type="EMBL" id="RHY34434.1"/>
    </source>
</evidence>
<feature type="domain" description="PAS" evidence="22">
    <location>
        <begin position="3022"/>
        <end position="3093"/>
    </location>
</feature>
<dbReference type="CDD" id="cd00082">
    <property type="entry name" value="HisKA"/>
    <property type="match status" value="1"/>
</dbReference>
<dbReference type="PROSITE" id="PS50894">
    <property type="entry name" value="HPT"/>
    <property type="match status" value="1"/>
</dbReference>
<keyword evidence="13 18" id="KW-0931">ER-Golgi transport</keyword>
<feature type="region of interest" description="Disordered" evidence="19">
    <location>
        <begin position="4029"/>
        <end position="4049"/>
    </location>
</feature>
<keyword evidence="14" id="KW-1133">Transmembrane helix</keyword>
<feature type="domain" description="PAC" evidence="23">
    <location>
        <begin position="2843"/>
        <end position="2895"/>
    </location>
</feature>
<comment type="catalytic activity">
    <reaction evidence="1">
        <text>ATP + protein L-histidine = ADP + protein N-phospho-L-histidine.</text>
        <dbReference type="EC" id="2.7.13.3"/>
    </reaction>
</comment>
<feature type="compositionally biased region" description="Low complexity" evidence="19">
    <location>
        <begin position="1657"/>
        <end position="1671"/>
    </location>
</feature>
<evidence type="ECO:0000259" key="20">
    <source>
        <dbReference type="PROSITE" id="PS50109"/>
    </source>
</evidence>
<evidence type="ECO:0000256" key="1">
    <source>
        <dbReference type="ARBA" id="ARBA00000085"/>
    </source>
</evidence>
<evidence type="ECO:0000256" key="18">
    <source>
        <dbReference type="RuleBase" id="RU364101"/>
    </source>
</evidence>
<dbReference type="Pfam" id="PF00989">
    <property type="entry name" value="PAS"/>
    <property type="match status" value="4"/>
</dbReference>
<feature type="region of interest" description="Disordered" evidence="19">
    <location>
        <begin position="768"/>
        <end position="849"/>
    </location>
</feature>
<dbReference type="Pfam" id="PF12931">
    <property type="entry name" value="TPR_Sec16"/>
    <property type="match status" value="1"/>
</dbReference>
<dbReference type="Pfam" id="PF13426">
    <property type="entry name" value="PAS_9"/>
    <property type="match status" value="1"/>
</dbReference>
<feature type="region of interest" description="Disordered" evidence="19">
    <location>
        <begin position="1266"/>
        <end position="1304"/>
    </location>
</feature>
<evidence type="ECO:0000256" key="12">
    <source>
        <dbReference type="ARBA" id="ARBA00022840"/>
    </source>
</evidence>
<proteinExistence type="inferred from homology"/>
<dbReference type="CDD" id="cd00088">
    <property type="entry name" value="HPT"/>
    <property type="match status" value="1"/>
</dbReference>
<evidence type="ECO:0000256" key="9">
    <source>
        <dbReference type="ARBA" id="ARBA00022692"/>
    </source>
</evidence>
<feature type="region of interest" description="Disordered" evidence="19">
    <location>
        <begin position="1"/>
        <end position="61"/>
    </location>
</feature>
<feature type="domain" description="PAC" evidence="23">
    <location>
        <begin position="3254"/>
        <end position="3306"/>
    </location>
</feature>
<feature type="region of interest" description="Disordered" evidence="19">
    <location>
        <begin position="2410"/>
        <end position="2439"/>
    </location>
</feature>
<dbReference type="VEuPathDB" id="FungiDB:H310_07614"/>
<dbReference type="InterPro" id="IPR036890">
    <property type="entry name" value="HATPase_C_sf"/>
</dbReference>
<comment type="caution">
    <text evidence="25">The sequence shown here is derived from an EMBL/GenBank/DDBJ whole genome shotgun (WGS) entry which is preliminary data.</text>
</comment>
<evidence type="ECO:0000259" key="22">
    <source>
        <dbReference type="PROSITE" id="PS50112"/>
    </source>
</evidence>
<dbReference type="CDD" id="cd16922">
    <property type="entry name" value="HATPase_EvgS-ArcB-TorS-like"/>
    <property type="match status" value="1"/>
</dbReference>
<name>A0A3R6VT66_9STRA</name>
<feature type="domain" description="PAS" evidence="22">
    <location>
        <begin position="2675"/>
        <end position="2746"/>
    </location>
</feature>
<dbReference type="InterPro" id="IPR003594">
    <property type="entry name" value="HATPase_dom"/>
</dbReference>
<feature type="domain" description="PAC" evidence="23">
    <location>
        <begin position="3096"/>
        <end position="3148"/>
    </location>
</feature>
<feature type="compositionally biased region" description="Basic residues" evidence="19">
    <location>
        <begin position="2494"/>
        <end position="2503"/>
    </location>
</feature>
<dbReference type="VEuPathDB" id="FungiDB:H310_07616"/>
<evidence type="ECO:0000256" key="6">
    <source>
        <dbReference type="ARBA" id="ARBA00022519"/>
    </source>
</evidence>
<dbReference type="InterPro" id="IPR005467">
    <property type="entry name" value="His_kinase_dom"/>
</dbReference>
<keyword evidence="26" id="KW-1185">Reference proteome</keyword>
<dbReference type="InterPro" id="IPR001789">
    <property type="entry name" value="Sig_transdc_resp-reg_receiver"/>
</dbReference>
<feature type="domain" description="HPt" evidence="24">
    <location>
        <begin position="3920"/>
        <end position="4021"/>
    </location>
</feature>
<evidence type="ECO:0000256" key="5">
    <source>
        <dbReference type="ARBA" id="ARBA00022475"/>
    </source>
</evidence>
<dbReference type="CDD" id="cd17546">
    <property type="entry name" value="REC_hyHK_CKI1_RcsC-like"/>
    <property type="match status" value="1"/>
</dbReference>
<dbReference type="InterPro" id="IPR001610">
    <property type="entry name" value="PAC"/>
</dbReference>
<feature type="domain" description="PAC" evidence="23">
    <location>
        <begin position="2963"/>
        <end position="3028"/>
    </location>
</feature>
<feature type="compositionally biased region" description="Basic and acidic residues" evidence="19">
    <location>
        <begin position="803"/>
        <end position="818"/>
    </location>
</feature>
<keyword evidence="8" id="KW-0808">Transferase</keyword>
<accession>A0A3R6VT66</accession>
<feature type="region of interest" description="Disordered" evidence="19">
    <location>
        <begin position="1180"/>
        <end position="1215"/>
    </location>
</feature>
<protein>
    <recommendedName>
        <fullName evidence="18">Protein transport protein sec16</fullName>
    </recommendedName>
</protein>
<dbReference type="Gene3D" id="3.30.565.10">
    <property type="entry name" value="Histidine kinase-like ATPase, C-terminal domain"/>
    <property type="match status" value="1"/>
</dbReference>
<dbReference type="EMBL" id="QUSY01000030">
    <property type="protein sequence ID" value="RHY34434.1"/>
    <property type="molecule type" value="Genomic_DNA"/>
</dbReference>
<dbReference type="Proteomes" id="UP000285060">
    <property type="component" value="Unassembled WGS sequence"/>
</dbReference>
<feature type="compositionally biased region" description="Low complexity" evidence="19">
    <location>
        <begin position="2426"/>
        <end position="2439"/>
    </location>
</feature>
<feature type="compositionally biased region" description="Basic and acidic residues" evidence="19">
    <location>
        <begin position="2323"/>
        <end position="2337"/>
    </location>
</feature>
<dbReference type="GO" id="GO:0000155">
    <property type="term" value="F:phosphorelay sensor kinase activity"/>
    <property type="evidence" value="ECO:0007669"/>
    <property type="project" value="InterPro"/>
</dbReference>
<feature type="domain" description="PAS" evidence="22">
    <location>
        <begin position="3181"/>
        <end position="3248"/>
    </location>
</feature>
<dbReference type="FunFam" id="3.30.450.20:FF:000077">
    <property type="entry name" value="Hybrid signal transduction histidine kinase"/>
    <property type="match status" value="1"/>
</dbReference>
<feature type="compositionally biased region" description="Low complexity" evidence="19">
    <location>
        <begin position="2339"/>
        <end position="2361"/>
    </location>
</feature>
<dbReference type="SUPFAM" id="SSF47226">
    <property type="entry name" value="Histidine-containing phosphotransfer domain, HPT domain"/>
    <property type="match status" value="1"/>
</dbReference>
<dbReference type="InterPro" id="IPR011006">
    <property type="entry name" value="CheY-like_superfamily"/>
</dbReference>
<evidence type="ECO:0000256" key="16">
    <source>
        <dbReference type="PROSITE-ProRule" id="PRU00110"/>
    </source>
</evidence>
<dbReference type="InterPro" id="IPR035965">
    <property type="entry name" value="PAS-like_dom_sf"/>
</dbReference>
<keyword evidence="12" id="KW-0067">ATP-binding</keyword>
<keyword evidence="11 18" id="KW-0256">Endoplasmic reticulum</keyword>
<feature type="compositionally biased region" description="Basic and acidic residues" evidence="19">
    <location>
        <begin position="1104"/>
        <end position="1113"/>
    </location>
</feature>
<dbReference type="PROSITE" id="PS50113">
    <property type="entry name" value="PAC"/>
    <property type="match status" value="5"/>
</dbReference>
<feature type="region of interest" description="Disordered" evidence="19">
    <location>
        <begin position="1656"/>
        <end position="1689"/>
    </location>
</feature>
<organism evidence="25 26">
    <name type="scientific">Aphanomyces invadans</name>
    <dbReference type="NCBI Taxonomy" id="157072"/>
    <lineage>
        <taxon>Eukaryota</taxon>
        <taxon>Sar</taxon>
        <taxon>Stramenopiles</taxon>
        <taxon>Oomycota</taxon>
        <taxon>Saprolegniomycetes</taxon>
        <taxon>Saprolegniales</taxon>
        <taxon>Verrucalvaceae</taxon>
        <taxon>Aphanomyces</taxon>
    </lineage>
</organism>
<dbReference type="SMART" id="SM00086">
    <property type="entry name" value="PAC"/>
    <property type="match status" value="6"/>
</dbReference>
<dbReference type="Gene3D" id="3.40.50.2300">
    <property type="match status" value="1"/>
</dbReference>
<evidence type="ECO:0000256" key="3">
    <source>
        <dbReference type="ARBA" id="ARBA00004429"/>
    </source>
</evidence>
<dbReference type="PROSITE" id="PS50109">
    <property type="entry name" value="HIS_KIN"/>
    <property type="match status" value="1"/>
</dbReference>
<feature type="region of interest" description="Disordered" evidence="19">
    <location>
        <begin position="97"/>
        <end position="222"/>
    </location>
</feature>
<dbReference type="GO" id="GO:0005783">
    <property type="term" value="C:endoplasmic reticulum"/>
    <property type="evidence" value="ECO:0007669"/>
    <property type="project" value="UniProtKB-SubCell"/>
</dbReference>
<dbReference type="GO" id="GO:0015031">
    <property type="term" value="P:protein transport"/>
    <property type="evidence" value="ECO:0007669"/>
    <property type="project" value="UniProtKB-KW"/>
</dbReference>
<dbReference type="InterPro" id="IPR036097">
    <property type="entry name" value="HisK_dim/P_sf"/>
</dbReference>
<dbReference type="InterPro" id="IPR003661">
    <property type="entry name" value="HisK_dim/P_dom"/>
</dbReference>
<feature type="domain" description="Histidine kinase" evidence="20">
    <location>
        <begin position="3310"/>
        <end position="3535"/>
    </location>
</feature>
<evidence type="ECO:0000256" key="7">
    <source>
        <dbReference type="ARBA" id="ARBA00022553"/>
    </source>
</evidence>
<feature type="compositionally biased region" description="Acidic residues" evidence="19">
    <location>
        <begin position="206"/>
        <end position="219"/>
    </location>
</feature>
<keyword evidence="9" id="KW-0812">Transmembrane</keyword>
<dbReference type="PANTHER" id="PTHR43047:SF72">
    <property type="entry name" value="OSMOSENSING HISTIDINE PROTEIN KINASE SLN1"/>
    <property type="match status" value="1"/>
</dbReference>
<feature type="domain" description="PAC" evidence="23">
    <location>
        <begin position="2749"/>
        <end position="2802"/>
    </location>
</feature>
<dbReference type="Pfam" id="PF00072">
    <property type="entry name" value="Response_reg"/>
    <property type="match status" value="1"/>
</dbReference>
<keyword evidence="12" id="KW-0547">Nucleotide-binding</keyword>
<dbReference type="NCBIfam" id="TIGR00229">
    <property type="entry name" value="sensory_box"/>
    <property type="match status" value="5"/>
</dbReference>
<feature type="compositionally biased region" description="Low complexity" evidence="19">
    <location>
        <begin position="2272"/>
        <end position="2282"/>
    </location>
</feature>
<reference evidence="25 26" key="1">
    <citation type="submission" date="2018-08" db="EMBL/GenBank/DDBJ databases">
        <title>Aphanomyces genome sequencing and annotation.</title>
        <authorList>
            <person name="Minardi D."/>
            <person name="Oidtmann B."/>
            <person name="Van Der Giezen M."/>
            <person name="Studholme D.J."/>
        </authorList>
    </citation>
    <scope>NUCLEOTIDE SEQUENCE [LARGE SCALE GENOMIC DNA]</scope>
    <source>
        <strain evidence="25 26">NJM0002</strain>
    </source>
</reference>
<keyword evidence="18" id="KW-0653">Protein transport</keyword>
<keyword evidence="15 18" id="KW-0472">Membrane</keyword>
<dbReference type="PROSITE" id="PS50112">
    <property type="entry name" value="PAS"/>
    <property type="match status" value="5"/>
</dbReference>
<feature type="compositionally biased region" description="Low complexity" evidence="19">
    <location>
        <begin position="180"/>
        <end position="198"/>
    </location>
</feature>
<feature type="compositionally biased region" description="Low complexity" evidence="19">
    <location>
        <begin position="2201"/>
        <end position="2212"/>
    </location>
</feature>
<feature type="domain" description="Response regulatory" evidence="21">
    <location>
        <begin position="3577"/>
        <end position="3707"/>
    </location>
</feature>
<evidence type="ECO:0000313" key="26">
    <source>
        <dbReference type="Proteomes" id="UP000285060"/>
    </source>
</evidence>
<dbReference type="Gene3D" id="3.30.450.20">
    <property type="entry name" value="PAS domain"/>
    <property type="match status" value="6"/>
</dbReference>
<feature type="region of interest" description="Disordered" evidence="19">
    <location>
        <begin position="2489"/>
        <end position="2509"/>
    </location>
</feature>
<dbReference type="SUPFAM" id="SSF55785">
    <property type="entry name" value="PYP-like sensor domain (PAS domain)"/>
    <property type="match status" value="5"/>
</dbReference>
<feature type="compositionally biased region" description="Low complexity" evidence="19">
    <location>
        <begin position="3768"/>
        <end position="3789"/>
    </location>
</feature>
<feature type="region of interest" description="Disordered" evidence="19">
    <location>
        <begin position="3753"/>
        <end position="3798"/>
    </location>
</feature>
<dbReference type="Gene3D" id="1.20.120.160">
    <property type="entry name" value="HPT domain"/>
    <property type="match status" value="1"/>
</dbReference>
<feature type="modified residue" description="Phosphohistidine" evidence="16">
    <location>
        <position position="3959"/>
    </location>
</feature>
<dbReference type="InterPro" id="IPR036641">
    <property type="entry name" value="HPT_dom_sf"/>
</dbReference>
<feature type="compositionally biased region" description="Polar residues" evidence="19">
    <location>
        <begin position="3753"/>
        <end position="3767"/>
    </location>
</feature>
<evidence type="ECO:0000256" key="4">
    <source>
        <dbReference type="ARBA" id="ARBA00022448"/>
    </source>
</evidence>
<dbReference type="PRINTS" id="PR00344">
    <property type="entry name" value="BCTRLSENSOR"/>
</dbReference>
<dbReference type="InterPro" id="IPR000700">
    <property type="entry name" value="PAS-assoc_C"/>
</dbReference>
<sequence>MEGQGVRSLYGPPSHTESEGWEVVDQEERAPPHPSSVRQPLSINPHADVNKPQFPARLPNKNAIPSRVVDDLLAQHHMIHGTSAILDLDADADDNAGGAWGTDSPSNLLGSDEMDYDDEASPTKAQNTQTSAWKQQVDEFSPREPPAGAFGDDDLDLDEDEDDQATAAPSRQLSPPPSPVAAAGPSFNFNTSSPFSQSAEAPEGAFGDDDLKLDDEEQEPTVVADRVEEAFHQPIHAAELYDSPEIHTFPAAPVYEVPELNTIPVSPHDARAFGDDLDFEDQHEEPTVVADQIDEAIRQPLRTAEHFDSPDVLSYMDAPVDAIPALHTTPVSPHDAPPGAFGDDDLDVDLDIGDEDDVEDVPVAPEHPAAIVSSSAETEVPELSLHHIDTSQHAGIDGIPAKLSPEESPRNRDSWSSEVAVTPDQLPIPSHHDRSPPEALLHAPHRSGFERSYPQHDAPYDKATHAVEESVVEGSMLDLVDAAPNDSSPFYHCAEAAEPEDCHTFDAQRNIEIPLTQPPAVEEMVEEPPEAVYPATHMEAFGSAVARDPVEGGGNDVALLNQTHAIAAEHRHEPADAEIDFHHESVEAVANVDEHEVMDEASPLEQYLRSSPLDSTPETSPSPFTYSPERVVEASVHVEGSNDGYNHAQQVSAPEVHATPPSSRNSGLHASPEVLETTYEEQIDASPFDHHTTHDPRDGFFVATNEEQAHPAAVFAPGHGEIDVIAAAPPRYDEPPTMLSLLDHRHNHPTSGATVFEDLHDLPEFHGGSSHPTAIPSSGFEEHSHVPEFDAPTPSVCSHRQGHAYEARSPLDQHHEEYSEASPLDLQGDSPHGSLAPHISSPPGEFGFEQHPQEAHVFSEGVACNAPEKTADDDRPHAADGLFGALSGHDACGAPPSAFDTPVQHEYHEQFNHGPANSCAQDASPTMGADELFSSSPDFGFSAGGAFDSTPPPPTAFAGVVAHFSNPTDYHSAPHLAQHHGEGDFFSTGASVQHDVSSQFHSVGHAADLFGGQGSYSNDPFGDPFTAPAPAASHDHHSADDVFAQEHAAAVLHEAVPCGHEQYHHNFPPPIQTHQKYSTPFEVAPSASSTPHSLEQPRPSQHHTVHDNGRSMHAEIGGHGAAYSQAAPLAASNSFSEPASLFEQSSGSADSFFGHAPVHFATEPVASSSEVVCQQNETNGAAPEENFGYNSHCHSEGDQMQPDATATSDHHAEVAHSANQPVVHQFHQDIAVLPPEIVHPAPPPPDHHSLASTTPHAAQTFEDIDSSAPMPIPQRSPPSVAAKSRPTLQVEDDEVPTADSLFSPTNGNEISNVFGSSSAFDQPPSSLGGFSNAHTATLFSRHASSGADAFAAPPVPTFQAYIASSNASGPNVNAVFGAPSAVATEAFPSCNTSAPEACIEAPADDLFAGSSSSLFDQHQAFTSQSSEPFGQAAHQHEPAAAAQVFGNYTESSSHQYAPSRPFHQPEARAYGAPVAAVPCAPSYSRPTSHASGHCDETPTSHAYAQQGYSDQYGYGNHATAAAFNQGPVSYDAQATAQGYDAQYNQQHGAYVGYAQRGASQQPAYHQPVAQTFDQPAPPSYPQVPGHGFSHPGYSQQTQYHPYDQYNQQGVQQYGHPHGFNQADVRPAKPAIFKPQPAPAQPVAYEQHVPRMSRELKQQYQPTTPTPQAAPAVFNPAPKPQAGSQPKDPSVVPRTCLATFGFGGTVCVMFPRRKLKLLSTGHRNSPRTPHGFVCEFSFVHGFVDDDVECRSVDEHIDDSRKGPLDFYKLDRVHHESDAFYQKVWSFPGPLGGPSSTTDDAILKYMGSHVSLHEDERLLWDLMQVFVKSKGKISTRDAKASDILLMQVLQNALARRSNSLPPYDPVSPTAVHAPSFEGTEVATNAKIRQLLLDGDRKAAIDTAVAANMWSQAMLLASFVDSGMYKAVVERFVTSRYGAGDPLRTMLMVFGDLDVASVQEPSTPSPSSLLGNWLAQVQILIANPTATTNKVLIELGDRLLRETRNVWAAHVCYLLAGMPLEAPSPTARMTLIGGHATGDVRFFVRPNTVQWTEVYEHVVKATPMVPFQGYKFIYATLLADAGCCDVAFKYVDAMRKTLEQWTVKLKMPSSPYLDNLKMQLDVFDDRLRFFMGQEHVDAVEVQVSKKGGLFSSLTGFLDMTLDKIVNDTPPPPAKAVSAPLAGAAFAPHMFPPAPGSNHSQPPGSHNSRAPNSSSSTYQQHVQPAAAPTSQSHGYTHNNGIASSPGSHNTPSPGSQHGQDASGLQHGNSSSWNDAPPSSISQPPSSTNAAAMLPPRAPSATTASAPPSAQPHAHPPLKKSSSFTMEAKAHAEASPTTKDDSDSTTPKAKTPPTSTSQKKSSGWGFPSLSLPSLGLVDMLRRSADPVGDATVAKVGKDMEAYYCEEKKRWVFPGEEDAEDLSGPPPPPPTSFAAAAQAPAPDAAASNDPLAALMAPPPMKETTPLAAMMAPPARNIVLPPATLKPDFEISTEHCSTKSMPRHTGRRKVSSQASVEEDAAISSEILPVDYEAMLEAMATMVVQLDLQGVVTYMNRRAQCLLECDATSGLGTPFVETFVQPAGRKSAAGGDVETDGNDASVSFVTLVDFVSMANKHIQNVVCTAEPAVFQCSLQTYGSPSSVLDVLISASPRLNSTRDVVGCIIVGTDVSSLQDKVPSTSKSEHVYARILERANAPIFGVDHIGRINIWNKKTAEITQYAADEVMGKHLVDTFIAPAYRGPVGAVLTQALNGIETANFEFPLDTKHGGRQLEILLNATSRYDEVGNIVGVVGIGQDITDRVAQEQVLAEITQYTMDEVVGENLVEKFISEEFRQGVRDVLSMALRGDETADFEVPLVTKTGRKVNISLNATARFDQMGHIIGVVGIGQDITDRIAQEQEYTRLIDTANAPIFGVDQNGLVNIWNKKAAEITQYTQQDVMGKNLVEKFITEDYRKAVGYVLSRALQGTETANFEFPLITKTGRRVEILLNATPRYNELVGVNDRATQFDLQGKVMGMVGIGQDITDRIAQEQEYSRLIDKANAPIFGVDADLRVNIWNKKAAEITQFTIEEAIGENLVDTFISEEYRSAVSEVFAKAMTGTETANFEFPLITKSERRVEILLNATPRYNELGVVIGVVGIGQDITDRIAQEQRGAISKLVHESLRCCFRLGNIVGVVGIGQDITDRISQEHEYFRLIDSANAPIFGVDTNGNINEWNQKIEFITGYQKDAVFGMGLDTFIIPESRSQVKQLLNQALIGIDVGEMELPMITKKGCFLLLLVNASSKKDIHGNIRGVIGVGQDYTARKQMEAAKVNFLASFSHELRTPLNGVLGMLELLKEQKLGKVPERYVHMAYVSGSLLLNLINDILDLSKIEAGHLEIQSAPFHIGDLLDYTIEIFKFKAHERGLKLSVVLAPSVPEVVIGDVVRLRQILLNLLSNAMKFTLKGTITIKCSVAPSNPDQPPHHKRLLFQVIDTGVGMDAEEKSRLFSLFTKLERTRKNNPTGSGLGLAICKQLVELMDGQIDVDSELGIGSVFFFSVAVRVIPEELLPKLAPQLEPKQSSSLGGGFSPSARDVMESAVPKQARILVVEDNDFNWEVVKCFLQGDDHYLQWEINGRDAVDAYKAHHDSFDMIFMDCEMPVMDGYSATQAIRQFEIGAWVHASSRYIPNLNLAESSLLLDGYPDLVTSSPRSSVETVPDLPPPLQQDYFTNSSRKLNTNLVHASNHTQNLDLTRAISDLELEDPMMIGRHRVMPTYETTTLGDTTSNSGGKPCNQSMFSLGMSSSTSNLRSSMSSRSPIQDSTSPMSKTYHTFEQQKYASAAAAAGGPDSLAKRRHTLPDVTKLMRPLAQIVADEGVDWQQPQHSRSDKESHMNVHAMRQQGQGPPSALSPAVPPVLANSNTSSVLDIEIPEGDPVDYSTGVSQCGGNEDLFLKLLEMYYDGLDASVHKLEKAYFNQDVPVVRRESHSLKGSSAYVAAMRVSKAAFRVQVAADMMLGKEAATPDPATYEASYRLLVHELKALKGYLRRNFQFARPAMPTTRGASETTPKGTGPCQVM</sequence>
<dbReference type="GO" id="GO:0006355">
    <property type="term" value="P:regulation of DNA-templated transcription"/>
    <property type="evidence" value="ECO:0007669"/>
    <property type="project" value="InterPro"/>
</dbReference>
<feature type="compositionally biased region" description="Low complexity" evidence="19">
    <location>
        <begin position="2294"/>
        <end position="2308"/>
    </location>
</feature>
<feature type="region of interest" description="Disordered" evidence="19">
    <location>
        <begin position="2184"/>
        <end position="2361"/>
    </location>
</feature>
<dbReference type="PROSITE" id="PS50110">
    <property type="entry name" value="RESPONSE_REGULATORY"/>
    <property type="match status" value="1"/>
</dbReference>
<feature type="region of interest" description="Disordered" evidence="19">
    <location>
        <begin position="912"/>
        <end position="935"/>
    </location>
</feature>
<evidence type="ECO:0000256" key="15">
    <source>
        <dbReference type="ARBA" id="ARBA00023136"/>
    </source>
</evidence>
<dbReference type="SUPFAM" id="SSF55874">
    <property type="entry name" value="ATPase domain of HSP90 chaperone/DNA topoisomerase II/histidine kinase"/>
    <property type="match status" value="1"/>
</dbReference>
<dbReference type="Pfam" id="PF00512">
    <property type="entry name" value="HisKA"/>
    <property type="match status" value="1"/>
</dbReference>
<dbReference type="FunFam" id="3.30.565.10:FF:000010">
    <property type="entry name" value="Sensor histidine kinase RcsC"/>
    <property type="match status" value="1"/>
</dbReference>
<dbReference type="SMART" id="SM00388">
    <property type="entry name" value="HisKA"/>
    <property type="match status" value="1"/>
</dbReference>
<keyword evidence="5" id="KW-1003">Cell membrane</keyword>
<dbReference type="InterPro" id="IPR004358">
    <property type="entry name" value="Sig_transdc_His_kin-like_C"/>
</dbReference>
<dbReference type="CDD" id="cd00130">
    <property type="entry name" value="PAS"/>
    <property type="match status" value="5"/>
</dbReference>
<evidence type="ECO:0000259" key="24">
    <source>
        <dbReference type="PROSITE" id="PS50894"/>
    </source>
</evidence>
<feature type="compositionally biased region" description="Polar residues" evidence="19">
    <location>
        <begin position="123"/>
        <end position="134"/>
    </location>
</feature>
<evidence type="ECO:0000256" key="11">
    <source>
        <dbReference type="ARBA" id="ARBA00022824"/>
    </source>
</evidence>
<feature type="compositionally biased region" description="Polar residues" evidence="19">
    <location>
        <begin position="609"/>
        <end position="625"/>
    </location>
</feature>
<dbReference type="InterPro" id="IPR000014">
    <property type="entry name" value="PAS"/>
</dbReference>
<feature type="domain" description="PAS" evidence="22">
    <location>
        <begin position="2889"/>
        <end position="2960"/>
    </location>
</feature>
<feature type="region of interest" description="Disordered" evidence="19">
    <location>
        <begin position="1082"/>
        <end position="1115"/>
    </location>
</feature>
<feature type="modified residue" description="4-aspartylphosphate" evidence="17">
    <location>
        <position position="3628"/>
    </location>
</feature>
<dbReference type="Gene3D" id="1.25.40.1030">
    <property type="match status" value="1"/>
</dbReference>
<dbReference type="Pfam" id="PF01627">
    <property type="entry name" value="Hpt"/>
    <property type="match status" value="1"/>
</dbReference>
<dbReference type="InterPro" id="IPR013767">
    <property type="entry name" value="PAS_fold"/>
</dbReference>
<dbReference type="CDD" id="cd09233">
    <property type="entry name" value="ACE1-Sec16-like"/>
    <property type="match status" value="1"/>
</dbReference>
<dbReference type="InterPro" id="IPR024298">
    <property type="entry name" value="Sec16_Sec23-bd"/>
</dbReference>
<keyword evidence="4 18" id="KW-0813">Transport</keyword>
<gene>
    <name evidence="25" type="ORF">DYB32_001327</name>
</gene>
<dbReference type="GO" id="GO:0009927">
    <property type="term" value="F:histidine phosphotransfer kinase activity"/>
    <property type="evidence" value="ECO:0007669"/>
    <property type="project" value="TreeGrafter"/>
</dbReference>
<dbReference type="FunFam" id="3.30.450.20:FF:000011">
    <property type="entry name" value="Hybrid signal transduction histidine kinase"/>
    <property type="match status" value="2"/>
</dbReference>
<evidence type="ECO:0000256" key="17">
    <source>
        <dbReference type="PROSITE-ProRule" id="PRU00169"/>
    </source>
</evidence>
<dbReference type="SUPFAM" id="SSF52172">
    <property type="entry name" value="CheY-like"/>
    <property type="match status" value="1"/>
</dbReference>
<dbReference type="InterPro" id="IPR008207">
    <property type="entry name" value="Sig_transdc_His_kin_Hpt_dom"/>
</dbReference>
<dbReference type="SMART" id="SM00387">
    <property type="entry name" value="HATPase_c"/>
    <property type="match status" value="1"/>
</dbReference>
<dbReference type="Pfam" id="PF02518">
    <property type="entry name" value="HATPase_c"/>
    <property type="match status" value="1"/>
</dbReference>
<evidence type="ECO:0000256" key="8">
    <source>
        <dbReference type="ARBA" id="ARBA00022679"/>
    </source>
</evidence>
<dbReference type="SUPFAM" id="SSF47384">
    <property type="entry name" value="Homodimeric domain of signal transducing histidine kinase"/>
    <property type="match status" value="1"/>
</dbReference>
<dbReference type="GO" id="GO:0005886">
    <property type="term" value="C:plasma membrane"/>
    <property type="evidence" value="ECO:0007669"/>
    <property type="project" value="UniProtKB-SubCell"/>
</dbReference>